<protein>
    <submittedName>
        <fullName evidence="1">Uncharacterized protein</fullName>
    </submittedName>
</protein>
<dbReference type="Proteomes" id="UP000887226">
    <property type="component" value="Unassembled WGS sequence"/>
</dbReference>
<accession>A0A9P7YYP6</accession>
<proteinExistence type="predicted"/>
<dbReference type="EMBL" id="MU254078">
    <property type="protein sequence ID" value="KAG9242389.1"/>
    <property type="molecule type" value="Genomic_DNA"/>
</dbReference>
<organism evidence="1 2">
    <name type="scientific">Calycina marina</name>
    <dbReference type="NCBI Taxonomy" id="1763456"/>
    <lineage>
        <taxon>Eukaryota</taxon>
        <taxon>Fungi</taxon>
        <taxon>Dikarya</taxon>
        <taxon>Ascomycota</taxon>
        <taxon>Pezizomycotina</taxon>
        <taxon>Leotiomycetes</taxon>
        <taxon>Helotiales</taxon>
        <taxon>Pezizellaceae</taxon>
        <taxon>Calycina</taxon>
    </lineage>
</organism>
<dbReference type="AlphaFoldDB" id="A0A9P7YYP6"/>
<comment type="caution">
    <text evidence="1">The sequence shown here is derived from an EMBL/GenBank/DDBJ whole genome shotgun (WGS) entry which is preliminary data.</text>
</comment>
<name>A0A9P7YYP6_9HELO</name>
<keyword evidence="2" id="KW-1185">Reference proteome</keyword>
<gene>
    <name evidence="1" type="ORF">BJ878DRAFT_174926</name>
</gene>
<reference evidence="1" key="1">
    <citation type="journal article" date="2021" name="IMA Fungus">
        <title>Genomic characterization of three marine fungi, including Emericellopsis atlantica sp. nov. with signatures of a generalist lifestyle and marine biomass degradation.</title>
        <authorList>
            <person name="Hagestad O.C."/>
            <person name="Hou L."/>
            <person name="Andersen J.H."/>
            <person name="Hansen E.H."/>
            <person name="Altermark B."/>
            <person name="Li C."/>
            <person name="Kuhnert E."/>
            <person name="Cox R.J."/>
            <person name="Crous P.W."/>
            <person name="Spatafora J.W."/>
            <person name="Lail K."/>
            <person name="Amirebrahimi M."/>
            <person name="Lipzen A."/>
            <person name="Pangilinan J."/>
            <person name="Andreopoulos W."/>
            <person name="Hayes R.D."/>
            <person name="Ng V."/>
            <person name="Grigoriev I.V."/>
            <person name="Jackson S.A."/>
            <person name="Sutton T.D.S."/>
            <person name="Dobson A.D.W."/>
            <person name="Rama T."/>
        </authorList>
    </citation>
    <scope>NUCLEOTIDE SEQUENCE</scope>
    <source>
        <strain evidence="1">TRa3180A</strain>
    </source>
</reference>
<sequence length="132" mass="14950">MAAIWEARRRVRDAQVNACSGSRQPYIAITSTVRIDYPYLMSSDSAGDSRCGGRPWSIVWGGEPSFARAIAQSIIDVNTNVDRKYYPVLETLYGGKADSEVIQKKWSWQDGAWAWHRFAELERCQVAWEVGC</sequence>
<evidence type="ECO:0000313" key="1">
    <source>
        <dbReference type="EMBL" id="KAG9242389.1"/>
    </source>
</evidence>
<evidence type="ECO:0000313" key="2">
    <source>
        <dbReference type="Proteomes" id="UP000887226"/>
    </source>
</evidence>
<dbReference type="OrthoDB" id="436496at2759"/>